<keyword evidence="3" id="KW-1185">Reference proteome</keyword>
<accession>A0A3N0AVI0</accession>
<proteinExistence type="predicted"/>
<evidence type="ECO:0000313" key="3">
    <source>
        <dbReference type="Proteomes" id="UP000278632"/>
    </source>
</evidence>
<sequence length="158" mass="18289">MFFTGKEVAMSQYVCTASQLAHYVVDKCTKDGKPVSNLQLQKILYFLQAVYCKKTNSLLFKEEFEAWPYGPVMVGVYREYSSYGGCSIYRRHSDADMLDFGNLKSFIDDGIDFLREKYPWDLVKIAHAENSPWDRVYRGGSGYKEVIPNDFIIESNRK</sequence>
<evidence type="ECO:0000313" key="2">
    <source>
        <dbReference type="EMBL" id="RNL38872.1"/>
    </source>
</evidence>
<organism evidence="2 3">
    <name type="scientific">Paraeggerthella hongkongensis</name>
    <dbReference type="NCBI Taxonomy" id="230658"/>
    <lineage>
        <taxon>Bacteria</taxon>
        <taxon>Bacillati</taxon>
        <taxon>Actinomycetota</taxon>
        <taxon>Coriobacteriia</taxon>
        <taxon>Eggerthellales</taxon>
        <taxon>Eggerthellaceae</taxon>
        <taxon>Paraeggerthella</taxon>
    </lineage>
</organism>
<dbReference type="AlphaFoldDB" id="A0A3N0AVI0"/>
<comment type="caution">
    <text evidence="2">The sequence shown here is derived from an EMBL/GenBank/DDBJ whole genome shotgun (WGS) entry which is preliminary data.</text>
</comment>
<dbReference type="Proteomes" id="UP000278632">
    <property type="component" value="Unassembled WGS sequence"/>
</dbReference>
<reference evidence="3" key="1">
    <citation type="submission" date="2018-05" db="EMBL/GenBank/DDBJ databases">
        <title>Genome Sequencing of selected type strains of the family Eggerthellaceae.</title>
        <authorList>
            <person name="Danylec N."/>
            <person name="Stoll D.A."/>
            <person name="Doetsch A."/>
            <person name="Huch M."/>
        </authorList>
    </citation>
    <scope>NUCLEOTIDE SEQUENCE [LARGE SCALE GENOMIC DNA]</scope>
    <source>
        <strain evidence="3">DSM 16106</strain>
    </source>
</reference>
<protein>
    <recommendedName>
        <fullName evidence="1">Antitoxin SocA-like Panacea domain-containing protein</fullName>
    </recommendedName>
</protein>
<feature type="domain" description="Antitoxin SocA-like Panacea" evidence="1">
    <location>
        <begin position="40"/>
        <end position="133"/>
    </location>
</feature>
<dbReference type="InterPro" id="IPR025272">
    <property type="entry name" value="SocA_Panacea"/>
</dbReference>
<dbReference type="EMBL" id="QICD01000035">
    <property type="protein sequence ID" value="RNL38872.1"/>
    <property type="molecule type" value="Genomic_DNA"/>
</dbReference>
<evidence type="ECO:0000259" key="1">
    <source>
        <dbReference type="Pfam" id="PF13274"/>
    </source>
</evidence>
<dbReference type="Pfam" id="PF13274">
    <property type="entry name" value="SocA_Panacea"/>
    <property type="match status" value="1"/>
</dbReference>
<gene>
    <name evidence="2" type="ORF">DMP08_11490</name>
</gene>
<name>A0A3N0AVI0_9ACTN</name>